<protein>
    <submittedName>
        <fullName evidence="1">Uncharacterized protein</fullName>
    </submittedName>
</protein>
<proteinExistence type="predicted"/>
<accession>A0A9X9Q920</accession>
<dbReference type="AlphaFoldDB" id="A0A9X9Q920"/>
<dbReference type="EMBL" id="CYRY02044940">
    <property type="protein sequence ID" value="VCX40159.1"/>
    <property type="molecule type" value="Genomic_DNA"/>
</dbReference>
<organism evidence="1 2">
    <name type="scientific">Gulo gulo</name>
    <name type="common">Wolverine</name>
    <name type="synonym">Gluton</name>
    <dbReference type="NCBI Taxonomy" id="48420"/>
    <lineage>
        <taxon>Eukaryota</taxon>
        <taxon>Metazoa</taxon>
        <taxon>Chordata</taxon>
        <taxon>Craniata</taxon>
        <taxon>Vertebrata</taxon>
        <taxon>Euteleostomi</taxon>
        <taxon>Mammalia</taxon>
        <taxon>Eutheria</taxon>
        <taxon>Laurasiatheria</taxon>
        <taxon>Carnivora</taxon>
        <taxon>Caniformia</taxon>
        <taxon>Musteloidea</taxon>
        <taxon>Mustelidae</taxon>
        <taxon>Guloninae</taxon>
        <taxon>Gulo</taxon>
    </lineage>
</organism>
<comment type="caution">
    <text evidence="1">The sequence shown here is derived from an EMBL/GenBank/DDBJ whole genome shotgun (WGS) entry which is preliminary data.</text>
</comment>
<sequence>MQQRTPETEAPALREAVCLQQKPALPPLSSGYHVTPSSAAALCQKLLPSVPS</sequence>
<keyword evidence="2" id="KW-1185">Reference proteome</keyword>
<name>A0A9X9Q920_GULGU</name>
<evidence type="ECO:0000313" key="1">
    <source>
        <dbReference type="EMBL" id="VCX40159.1"/>
    </source>
</evidence>
<gene>
    <name evidence="1" type="ORF">BN2614_LOCUS2</name>
</gene>
<dbReference type="Proteomes" id="UP000269945">
    <property type="component" value="Unassembled WGS sequence"/>
</dbReference>
<evidence type="ECO:0000313" key="2">
    <source>
        <dbReference type="Proteomes" id="UP000269945"/>
    </source>
</evidence>
<reference evidence="1 2" key="1">
    <citation type="submission" date="2018-10" db="EMBL/GenBank/DDBJ databases">
        <authorList>
            <person name="Ekblom R."/>
            <person name="Jareborg N."/>
        </authorList>
    </citation>
    <scope>NUCLEOTIDE SEQUENCE [LARGE SCALE GENOMIC DNA]</scope>
    <source>
        <tissue evidence="1">Muscle</tissue>
    </source>
</reference>